<keyword evidence="2" id="KW-0812">Transmembrane</keyword>
<keyword evidence="3" id="KW-1133">Transmembrane helix</keyword>
<evidence type="ECO:0000256" key="5">
    <source>
        <dbReference type="SAM" id="Coils"/>
    </source>
</evidence>
<dbReference type="Pfam" id="PF07738">
    <property type="entry name" value="Sad1_UNC"/>
    <property type="match status" value="1"/>
</dbReference>
<accession>A0AAN6ICN9</accession>
<feature type="region of interest" description="Disordered" evidence="6">
    <location>
        <begin position="1"/>
        <end position="63"/>
    </location>
</feature>
<evidence type="ECO:0000256" key="3">
    <source>
        <dbReference type="ARBA" id="ARBA00022989"/>
    </source>
</evidence>
<name>A0AAN6ICN9_9EURO</name>
<proteinExistence type="predicted"/>
<feature type="compositionally biased region" description="Basic and acidic residues" evidence="6">
    <location>
        <begin position="179"/>
        <end position="194"/>
    </location>
</feature>
<evidence type="ECO:0000256" key="4">
    <source>
        <dbReference type="ARBA" id="ARBA00023136"/>
    </source>
</evidence>
<dbReference type="AlphaFoldDB" id="A0AAN6ICN9"/>
<evidence type="ECO:0000256" key="2">
    <source>
        <dbReference type="ARBA" id="ARBA00022692"/>
    </source>
</evidence>
<keyword evidence="4" id="KW-0472">Membrane</keyword>
<feature type="domain" description="SUN" evidence="7">
    <location>
        <begin position="427"/>
        <end position="618"/>
    </location>
</feature>
<protein>
    <recommendedName>
        <fullName evidence="7">SUN domain-containing protein</fullName>
    </recommendedName>
</protein>
<evidence type="ECO:0000256" key="6">
    <source>
        <dbReference type="SAM" id="MobiDB-lite"/>
    </source>
</evidence>
<feature type="compositionally biased region" description="Polar residues" evidence="6">
    <location>
        <begin position="19"/>
        <end position="32"/>
    </location>
</feature>
<keyword evidence="9" id="KW-1185">Reference proteome</keyword>
<dbReference type="Proteomes" id="UP001203852">
    <property type="component" value="Unassembled WGS sequence"/>
</dbReference>
<keyword evidence="5" id="KW-0175">Coiled coil</keyword>
<comment type="caution">
    <text evidence="8">The sequence shown here is derived from an EMBL/GenBank/DDBJ whole genome shotgun (WGS) entry which is preliminary data.</text>
</comment>
<evidence type="ECO:0000259" key="7">
    <source>
        <dbReference type="PROSITE" id="PS51469"/>
    </source>
</evidence>
<feature type="compositionally biased region" description="Polar residues" evidence="6">
    <location>
        <begin position="111"/>
        <end position="121"/>
    </location>
</feature>
<feature type="region of interest" description="Disordered" evidence="6">
    <location>
        <begin position="111"/>
        <end position="206"/>
    </location>
</feature>
<feature type="coiled-coil region" evidence="5">
    <location>
        <begin position="347"/>
        <end position="389"/>
    </location>
</feature>
<evidence type="ECO:0000313" key="8">
    <source>
        <dbReference type="EMBL" id="KAI1610794.1"/>
    </source>
</evidence>
<gene>
    <name evidence="8" type="ORF">EDD36DRAFT_303711</name>
</gene>
<dbReference type="EMBL" id="MU404357">
    <property type="protein sequence ID" value="KAI1610794.1"/>
    <property type="molecule type" value="Genomic_DNA"/>
</dbReference>
<feature type="compositionally biased region" description="Low complexity" evidence="6">
    <location>
        <begin position="1"/>
        <end position="18"/>
    </location>
</feature>
<dbReference type="GO" id="GO:0034993">
    <property type="term" value="C:meiotic nuclear membrane microtubule tethering complex"/>
    <property type="evidence" value="ECO:0007669"/>
    <property type="project" value="TreeGrafter"/>
</dbReference>
<reference evidence="8" key="1">
    <citation type="journal article" date="2022" name="bioRxiv">
        <title>Deciphering the potential niche of two novel black yeast fungi from a biological soil crust based on their genomes, phenotypes, and melanin regulation.</title>
        <authorList>
            <consortium name="DOE Joint Genome Institute"/>
            <person name="Carr E.C."/>
            <person name="Barton Q."/>
            <person name="Grambo S."/>
            <person name="Sullivan M."/>
            <person name="Renfro C.M."/>
            <person name="Kuo A."/>
            <person name="Pangilinan J."/>
            <person name="Lipzen A."/>
            <person name="Keymanesh K."/>
            <person name="Savage E."/>
            <person name="Barry K."/>
            <person name="Grigoriev I.V."/>
            <person name="Riekhof W.R."/>
            <person name="Harris S.S."/>
        </authorList>
    </citation>
    <scope>NUCLEOTIDE SEQUENCE</scope>
    <source>
        <strain evidence="8">JF 03-4F</strain>
    </source>
</reference>
<comment type="subcellular location">
    <subcellularLocation>
        <location evidence="1">Membrane</location>
    </subcellularLocation>
</comment>
<evidence type="ECO:0000256" key="1">
    <source>
        <dbReference type="ARBA" id="ARBA00004370"/>
    </source>
</evidence>
<dbReference type="PROSITE" id="PS51469">
    <property type="entry name" value="SUN"/>
    <property type="match status" value="1"/>
</dbReference>
<dbReference type="GO" id="GO:0043495">
    <property type="term" value="F:protein-membrane adaptor activity"/>
    <property type="evidence" value="ECO:0007669"/>
    <property type="project" value="TreeGrafter"/>
</dbReference>
<evidence type="ECO:0000313" key="9">
    <source>
        <dbReference type="Proteomes" id="UP001203852"/>
    </source>
</evidence>
<dbReference type="InterPro" id="IPR012919">
    <property type="entry name" value="SUN_dom"/>
</dbReference>
<dbReference type="PANTHER" id="PTHR12911">
    <property type="entry name" value="SAD1/UNC-84-LIKE PROTEIN-RELATED"/>
    <property type="match status" value="1"/>
</dbReference>
<dbReference type="PANTHER" id="PTHR12911:SF8">
    <property type="entry name" value="KLAROID PROTEIN-RELATED"/>
    <property type="match status" value="1"/>
</dbReference>
<organism evidence="8 9">
    <name type="scientific">Exophiala viscosa</name>
    <dbReference type="NCBI Taxonomy" id="2486360"/>
    <lineage>
        <taxon>Eukaryota</taxon>
        <taxon>Fungi</taxon>
        <taxon>Dikarya</taxon>
        <taxon>Ascomycota</taxon>
        <taxon>Pezizomycotina</taxon>
        <taxon>Eurotiomycetes</taxon>
        <taxon>Chaetothyriomycetidae</taxon>
        <taxon>Chaetothyriales</taxon>
        <taxon>Herpotrichiellaceae</taxon>
        <taxon>Exophiala</taxon>
    </lineage>
</organism>
<dbReference type="InterPro" id="IPR045119">
    <property type="entry name" value="SUN1-5"/>
</dbReference>
<sequence>MAPRRSTARASSATPIRANSPSKRSTRASSILSPEDAVPRRTTRGASQQPNLADGGVNNPKLPEVQIQQSYAYGSSKTPVLPAQLVARNKMNLREMAETLDAGVEQAQQNLQTHNQESQANLRKETRADRARRRASREDSREPSVASDDVEQNKAQRVAAWAGSLDSSQLDQIPEEERDAARDTPDDASRKDTDPSSFPSGIFDHSYNYERGLRKPNVTVRRREESVVQKTVQKTTAATKEAVQKSRQLSSHLFHSTLDWCRRLSQTSGRATNDFPNSPLVTTVTSLLFVSLIIAAASLLVCYTYTNHICDPFTTSPVGLTMQKYCGSCVRNPSTPLNITTGNYGDMSKLSAALNTLNSQIRAIELRLSDKLEQNHAAVDKDIETLRKQQAELSNYLSSVEFGRTGSSGDVASPVIAKINFFAPNNGALVEERLTSPTRQRPLGFWQRVALRMVLSTYYQTKQPVTALMPWQDVGDCWCSSPVPFEQDTMRLGVRVSEMIFPTELVVENYPTAGSLFPGSTPKHIEVWADFEHLDGQEWESLNIRQMQGNSPIGPHWALIGQSDYDASVEATHVQAFRLDVNQQQHLYAAENFIIRVVSNYGSDYTCLYRVRMHGVPMRGQ</sequence>
<dbReference type="Gene3D" id="2.60.120.260">
    <property type="entry name" value="Galactose-binding domain-like"/>
    <property type="match status" value="1"/>
</dbReference>